<dbReference type="CDD" id="cd00761">
    <property type="entry name" value="Glyco_tranf_GTA_type"/>
    <property type="match status" value="1"/>
</dbReference>
<dbReference type="RefSeq" id="WP_230739841.1">
    <property type="nucleotide sequence ID" value="NZ_JAJNDB010000009.1"/>
</dbReference>
<evidence type="ECO:0000256" key="1">
    <source>
        <dbReference type="ARBA" id="ARBA00004236"/>
    </source>
</evidence>
<comment type="caution">
    <text evidence="11">The sequence shown here is derived from an EMBL/GenBank/DDBJ whole genome shotgun (WGS) entry which is preliminary data.</text>
</comment>
<evidence type="ECO:0000256" key="5">
    <source>
        <dbReference type="ARBA" id="ARBA00023136"/>
    </source>
</evidence>
<proteinExistence type="inferred from homology"/>
<evidence type="ECO:0000256" key="8">
    <source>
        <dbReference type="ARBA" id="ARBA00038120"/>
    </source>
</evidence>
<dbReference type="PANTHER" id="PTHR43646">
    <property type="entry name" value="GLYCOSYLTRANSFERASE"/>
    <property type="match status" value="1"/>
</dbReference>
<keyword evidence="2" id="KW-1003">Cell membrane</keyword>
<evidence type="ECO:0000259" key="10">
    <source>
        <dbReference type="Pfam" id="PF00535"/>
    </source>
</evidence>
<dbReference type="InterPro" id="IPR029044">
    <property type="entry name" value="Nucleotide-diphossugar_trans"/>
</dbReference>
<reference evidence="11 12" key="1">
    <citation type="submission" date="2021-11" db="EMBL/GenBank/DDBJ databases">
        <title>Draft genome sequence of Actinomycetospora sp. SF1 isolated from the rhizosphere soil.</title>
        <authorList>
            <person name="Duangmal K."/>
            <person name="Chantavorakit T."/>
        </authorList>
    </citation>
    <scope>NUCLEOTIDE SEQUENCE [LARGE SCALE GENOMIC DNA]</scope>
    <source>
        <strain evidence="11 12">TBRC 5722</strain>
    </source>
</reference>
<evidence type="ECO:0000313" key="12">
    <source>
        <dbReference type="Proteomes" id="UP001199469"/>
    </source>
</evidence>
<dbReference type="PANTHER" id="PTHR43646:SF2">
    <property type="entry name" value="GLYCOSYLTRANSFERASE 2-LIKE DOMAIN-CONTAINING PROTEIN"/>
    <property type="match status" value="1"/>
</dbReference>
<dbReference type="Pfam" id="PF00535">
    <property type="entry name" value="Glycos_transf_2"/>
    <property type="match status" value="1"/>
</dbReference>
<dbReference type="EMBL" id="JAJNDB010000009">
    <property type="protein sequence ID" value="MCD2197628.1"/>
    <property type="molecule type" value="Genomic_DNA"/>
</dbReference>
<evidence type="ECO:0000256" key="7">
    <source>
        <dbReference type="ARBA" id="ARBA00037904"/>
    </source>
</evidence>
<dbReference type="Gene3D" id="3.90.550.10">
    <property type="entry name" value="Spore Coat Polysaccharide Biosynthesis Protein SpsA, Chain A"/>
    <property type="match status" value="1"/>
</dbReference>
<accession>A0ABS8PH96</accession>
<comment type="pathway">
    <text evidence="7">Carotenoid biosynthesis; staphyloxanthin biosynthesis; staphyloxanthin from farnesyl diphosphate: step 4/5.</text>
</comment>
<keyword evidence="5" id="KW-0472">Membrane</keyword>
<organism evidence="11 12">
    <name type="scientific">Actinomycetospora endophytica</name>
    <dbReference type="NCBI Taxonomy" id="2291215"/>
    <lineage>
        <taxon>Bacteria</taxon>
        <taxon>Bacillati</taxon>
        <taxon>Actinomycetota</taxon>
        <taxon>Actinomycetes</taxon>
        <taxon>Pseudonocardiales</taxon>
        <taxon>Pseudonocardiaceae</taxon>
        <taxon>Actinomycetospora</taxon>
    </lineage>
</organism>
<protein>
    <recommendedName>
        <fullName evidence="9">4,4'-diaponeurosporenoate glycosyltransferase</fullName>
    </recommendedName>
</protein>
<dbReference type="SUPFAM" id="SSF53448">
    <property type="entry name" value="Nucleotide-diphospho-sugar transferases"/>
    <property type="match status" value="1"/>
</dbReference>
<keyword evidence="3" id="KW-0328">Glycosyltransferase</keyword>
<dbReference type="Proteomes" id="UP001199469">
    <property type="component" value="Unassembled WGS sequence"/>
</dbReference>
<comment type="subcellular location">
    <subcellularLocation>
        <location evidence="1">Cell membrane</location>
    </subcellularLocation>
</comment>
<evidence type="ECO:0000256" key="6">
    <source>
        <dbReference type="ARBA" id="ARBA00037281"/>
    </source>
</evidence>
<evidence type="ECO:0000256" key="4">
    <source>
        <dbReference type="ARBA" id="ARBA00022679"/>
    </source>
</evidence>
<evidence type="ECO:0000256" key="3">
    <source>
        <dbReference type="ARBA" id="ARBA00022676"/>
    </source>
</evidence>
<evidence type="ECO:0000256" key="9">
    <source>
        <dbReference type="ARBA" id="ARBA00040345"/>
    </source>
</evidence>
<dbReference type="InterPro" id="IPR001173">
    <property type="entry name" value="Glyco_trans_2-like"/>
</dbReference>
<gene>
    <name evidence="11" type="ORF">LQ327_30080</name>
</gene>
<evidence type="ECO:0000256" key="2">
    <source>
        <dbReference type="ARBA" id="ARBA00022475"/>
    </source>
</evidence>
<comment type="function">
    <text evidence="6">Catalyzes the glycosylation of 4,4'-diaponeurosporenoate, i.e. the esterification of glucose at the C1'' position with the carboxyl group of 4,4'-diaponeurosporenic acid, to form glycosyl-4,4'-diaponeurosporenoate. This is a step in the biosynthesis of staphyloxanthin, an orange pigment present in most staphylococci strains.</text>
</comment>
<sequence>MIVPLPVLGVVIPAHDEAELLGDCLEAVARAARWVSGRAVVRTLAVLDACADTTAEVASAHGVETLSVDVRCVGRARDAGCRELLDQRGPRPGWVATTDADSRVPPDWLLAQLEAWQRGADARVGAVYVDDWGDQGSGAQLWFRDVYDRAGDPHPHVHGANLGVSAEAYRRCGGFRGLPTGEDVALVDALGAGGFTVQRTRRSPVLTSARRVGRAADGFAGRLAELGSSASAEPARG</sequence>
<comment type="similarity">
    <text evidence="8">Belongs to the glycosyltransferase 2 family. CrtQ subfamily.</text>
</comment>
<name>A0ABS8PH96_9PSEU</name>
<keyword evidence="12" id="KW-1185">Reference proteome</keyword>
<evidence type="ECO:0000313" key="11">
    <source>
        <dbReference type="EMBL" id="MCD2197628.1"/>
    </source>
</evidence>
<feature type="domain" description="Glycosyltransferase 2-like" evidence="10">
    <location>
        <begin position="10"/>
        <end position="164"/>
    </location>
</feature>
<keyword evidence="4" id="KW-0808">Transferase</keyword>